<dbReference type="InterPro" id="IPR050390">
    <property type="entry name" value="C5-Methyltransferase"/>
</dbReference>
<dbReference type="InterPro" id="IPR018117">
    <property type="entry name" value="C5_DNA_meth_AS"/>
</dbReference>
<evidence type="ECO:0000256" key="3">
    <source>
        <dbReference type="ARBA" id="ARBA00022691"/>
    </source>
</evidence>
<dbReference type="PANTHER" id="PTHR10629">
    <property type="entry name" value="CYTOSINE-SPECIFIC METHYLTRANSFERASE"/>
    <property type="match status" value="1"/>
</dbReference>
<dbReference type="EC" id="2.1.1.37" evidence="7"/>
<sequence>MQQMNLFSVLDKGKIFSEICDILGCENNTPAWPDRFGIAIKKWLKENNIPPIRTLSLFSGAGGLDIGFSDVGFDIVDSVEIERKFCYTLELNTGEGRRFNNSKVNCIDIREFSGKDLGKIDFIIGGPPCQTFSAAGRRANGVLGTTDARGVLFKEYVRLLEELSPKGFLFENVYGIIGAQCGEAWKEILQAFSNVGYKLFYRIVDAADYGVPQHRERLIIVGLKDGNFKFPRPTHGPDSLDEEPFYNAETAIEGVISTEADESNRLGGRYAHLLDNIPPGLNYSFYTEKMGHPNPIFAWRSKFSDFLYKADPNTPVRTIKASGGAYTGPLHWDNRFFNLEEYKRLQTFPDDYQISGSKQIAVKQIGNSVPPQLARMMAIAICQQVFDTCFPFELSLLEDSEQLTFRTRKRQLTSIYQKKAEKAIKALADRKEGLPDSCEYYCQMESNFNFKEVTADKANFKVIVQWNKQLQIEIHELDETNSEEYTKIKITSRYGSWTLGVDEVNLSIFSKRKMAYTAAWKAFEYELIRNAIKADLVQLNGYYQYTPKLLCRCEISENVIYGDVLKSVVSGENVAVLITTAELAQSWNVQEDEVIKIAEHLKSIGYEIRNNVTNPQIEKDSWLIPYAFPTLTQLSVQLWKKLR</sequence>
<reference evidence="8 9" key="1">
    <citation type="journal article" date="2015" name="Infect. Genet. Evol.">
        <title>Genomic sequences of six botulinum neurotoxin-producing strains representing three clostridial species illustrate the mobility and diversity of botulinum neurotoxin genes.</title>
        <authorList>
            <person name="Smith T.J."/>
            <person name="Hill K.K."/>
            <person name="Xie G."/>
            <person name="Foley B.T."/>
            <person name="Williamson C.H."/>
            <person name="Foster J.T."/>
            <person name="Johnson S.L."/>
            <person name="Chertkov O."/>
            <person name="Teshima H."/>
            <person name="Gibbons H.S."/>
            <person name="Johnsky L.A."/>
            <person name="Karavis M.A."/>
            <person name="Smith L.A."/>
        </authorList>
    </citation>
    <scope>NUCLEOTIDE SEQUENCE [LARGE SCALE GENOMIC DNA]</scope>
    <source>
        <strain evidence="8 9">CDC 2741</strain>
    </source>
</reference>
<dbReference type="PROSITE" id="PS51679">
    <property type="entry name" value="SAM_MT_C5"/>
    <property type="match status" value="1"/>
</dbReference>
<dbReference type="SUPFAM" id="SSF53335">
    <property type="entry name" value="S-adenosyl-L-methionine-dependent methyltransferases"/>
    <property type="match status" value="1"/>
</dbReference>
<dbReference type="InterPro" id="IPR001525">
    <property type="entry name" value="C5_MeTfrase"/>
</dbReference>
<dbReference type="AlphaFoldDB" id="A0A0C1UKY3"/>
<dbReference type="GO" id="GO:0032259">
    <property type="term" value="P:methylation"/>
    <property type="evidence" value="ECO:0007669"/>
    <property type="project" value="UniProtKB-KW"/>
</dbReference>
<dbReference type="PROSITE" id="PS00094">
    <property type="entry name" value="C5_MTASE_1"/>
    <property type="match status" value="1"/>
</dbReference>
<evidence type="ECO:0000256" key="1">
    <source>
        <dbReference type="ARBA" id="ARBA00022603"/>
    </source>
</evidence>
<accession>A0A0C1UKY3</accession>
<dbReference type="PRINTS" id="PR00105">
    <property type="entry name" value="C5METTRFRASE"/>
</dbReference>
<dbReference type="OrthoDB" id="9813719at2"/>
<evidence type="ECO:0000256" key="7">
    <source>
        <dbReference type="RuleBase" id="RU000417"/>
    </source>
</evidence>
<keyword evidence="9" id="KW-1185">Reference proteome</keyword>
<keyword evidence="4" id="KW-0680">Restriction system</keyword>
<dbReference type="GO" id="GO:0003886">
    <property type="term" value="F:DNA (cytosine-5-)-methyltransferase activity"/>
    <property type="evidence" value="ECO:0007669"/>
    <property type="project" value="UniProtKB-EC"/>
</dbReference>
<comment type="catalytic activity">
    <reaction evidence="7">
        <text>a 2'-deoxycytidine in DNA + S-adenosyl-L-methionine = a 5-methyl-2'-deoxycytidine in DNA + S-adenosyl-L-homocysteine + H(+)</text>
        <dbReference type="Rhea" id="RHEA:13681"/>
        <dbReference type="Rhea" id="RHEA-COMP:11369"/>
        <dbReference type="Rhea" id="RHEA-COMP:11370"/>
        <dbReference type="ChEBI" id="CHEBI:15378"/>
        <dbReference type="ChEBI" id="CHEBI:57856"/>
        <dbReference type="ChEBI" id="CHEBI:59789"/>
        <dbReference type="ChEBI" id="CHEBI:85452"/>
        <dbReference type="ChEBI" id="CHEBI:85454"/>
        <dbReference type="EC" id="2.1.1.37"/>
    </reaction>
</comment>
<dbReference type="CDD" id="cd00315">
    <property type="entry name" value="Cyt_C5_DNA_methylase"/>
    <property type="match status" value="1"/>
</dbReference>
<keyword evidence="1 5" id="KW-0489">Methyltransferase</keyword>
<dbReference type="InterPro" id="IPR031303">
    <property type="entry name" value="C5_meth_CS"/>
</dbReference>
<evidence type="ECO:0000256" key="2">
    <source>
        <dbReference type="ARBA" id="ARBA00022679"/>
    </source>
</evidence>
<comment type="caution">
    <text evidence="8">The sequence shown here is derived from an EMBL/GenBank/DDBJ whole genome shotgun (WGS) entry which is preliminary data.</text>
</comment>
<comment type="similarity">
    <text evidence="5 6">Belongs to the class I-like SAM-binding methyltransferase superfamily. C5-methyltransferase family.</text>
</comment>
<dbReference type="InterPro" id="IPR029063">
    <property type="entry name" value="SAM-dependent_MTases_sf"/>
</dbReference>
<evidence type="ECO:0000313" key="9">
    <source>
        <dbReference type="Proteomes" id="UP000031366"/>
    </source>
</evidence>
<keyword evidence="3 5" id="KW-0949">S-adenosyl-L-methionine</keyword>
<evidence type="ECO:0000256" key="5">
    <source>
        <dbReference type="PROSITE-ProRule" id="PRU01016"/>
    </source>
</evidence>
<dbReference type="NCBIfam" id="TIGR00675">
    <property type="entry name" value="dcm"/>
    <property type="match status" value="1"/>
</dbReference>
<feature type="active site" evidence="5">
    <location>
        <position position="129"/>
    </location>
</feature>
<dbReference type="GO" id="GO:0009307">
    <property type="term" value="P:DNA restriction-modification system"/>
    <property type="evidence" value="ECO:0007669"/>
    <property type="project" value="UniProtKB-KW"/>
</dbReference>
<name>A0A0C1UKY3_9CLOT</name>
<dbReference type="Gene3D" id="3.90.120.10">
    <property type="entry name" value="DNA Methylase, subunit A, domain 2"/>
    <property type="match status" value="1"/>
</dbReference>
<dbReference type="PANTHER" id="PTHR10629:SF52">
    <property type="entry name" value="DNA (CYTOSINE-5)-METHYLTRANSFERASE 1"/>
    <property type="match status" value="1"/>
</dbReference>
<dbReference type="Proteomes" id="UP000031366">
    <property type="component" value="Unassembled WGS sequence"/>
</dbReference>
<dbReference type="EMBL" id="AYSO01000013">
    <property type="protein sequence ID" value="KIE47925.1"/>
    <property type="molecule type" value="Genomic_DNA"/>
</dbReference>
<protein>
    <recommendedName>
        <fullName evidence="7">Cytosine-specific methyltransferase</fullName>
        <ecNumber evidence="7">2.1.1.37</ecNumber>
    </recommendedName>
</protein>
<dbReference type="PROSITE" id="PS00095">
    <property type="entry name" value="C5_MTASE_2"/>
    <property type="match status" value="1"/>
</dbReference>
<evidence type="ECO:0000313" key="8">
    <source>
        <dbReference type="EMBL" id="KIE47925.1"/>
    </source>
</evidence>
<dbReference type="GO" id="GO:0044027">
    <property type="term" value="P:negative regulation of gene expression via chromosomal CpG island methylation"/>
    <property type="evidence" value="ECO:0007669"/>
    <property type="project" value="TreeGrafter"/>
</dbReference>
<proteinExistence type="inferred from homology"/>
<evidence type="ECO:0000256" key="6">
    <source>
        <dbReference type="RuleBase" id="RU000416"/>
    </source>
</evidence>
<evidence type="ECO:0000256" key="4">
    <source>
        <dbReference type="ARBA" id="ARBA00022747"/>
    </source>
</evidence>
<organism evidence="8 9">
    <name type="scientific">Clostridium argentinense CDC 2741</name>
    <dbReference type="NCBI Taxonomy" id="1418104"/>
    <lineage>
        <taxon>Bacteria</taxon>
        <taxon>Bacillati</taxon>
        <taxon>Bacillota</taxon>
        <taxon>Clostridia</taxon>
        <taxon>Eubacteriales</taxon>
        <taxon>Clostridiaceae</taxon>
        <taxon>Clostridium</taxon>
    </lineage>
</organism>
<dbReference type="RefSeq" id="WP_052267973.1">
    <property type="nucleotide sequence ID" value="NZ_AYSO01000013.1"/>
</dbReference>
<gene>
    <name evidence="8" type="primary">dcm</name>
    <name evidence="8" type="ORF">U732_3607</name>
</gene>
<keyword evidence="2 5" id="KW-0808">Transferase</keyword>
<dbReference type="STRING" id="29341.RSJ17_17920"/>
<dbReference type="Gene3D" id="3.40.50.150">
    <property type="entry name" value="Vaccinia Virus protein VP39"/>
    <property type="match status" value="1"/>
</dbReference>
<dbReference type="GO" id="GO:0003677">
    <property type="term" value="F:DNA binding"/>
    <property type="evidence" value="ECO:0007669"/>
    <property type="project" value="TreeGrafter"/>
</dbReference>
<dbReference type="Pfam" id="PF00145">
    <property type="entry name" value="DNA_methylase"/>
    <property type="match status" value="1"/>
</dbReference>